<dbReference type="Gene3D" id="3.30.572.10">
    <property type="entry name" value="Thymidylate synthase/dCMP hydroxymethylase domain"/>
    <property type="match status" value="1"/>
</dbReference>
<dbReference type="CDD" id="cd00351">
    <property type="entry name" value="TS_Pyrimidine_HMase"/>
    <property type="match status" value="1"/>
</dbReference>
<evidence type="ECO:0000256" key="4">
    <source>
        <dbReference type="ARBA" id="ARBA00022727"/>
    </source>
</evidence>
<proteinExistence type="inferred from homology"/>
<dbReference type="PRINTS" id="PR00108">
    <property type="entry name" value="THYMDSNTHASE"/>
</dbReference>
<organism evidence="7 8">
    <name type="scientific">Leeuwenhoekiella aequorea</name>
    <dbReference type="NCBI Taxonomy" id="283736"/>
    <lineage>
        <taxon>Bacteria</taxon>
        <taxon>Pseudomonadati</taxon>
        <taxon>Bacteroidota</taxon>
        <taxon>Flavobacteriia</taxon>
        <taxon>Flavobacteriales</taxon>
        <taxon>Flavobacteriaceae</taxon>
        <taxon>Leeuwenhoekiella</taxon>
    </lineage>
</organism>
<comment type="catalytic activity">
    <reaction evidence="5">
        <text>dUMP + (6R)-5,10-methylene-5,6,7,8-tetrahydrofolate = 7,8-dihydrofolate + dTMP</text>
        <dbReference type="Rhea" id="RHEA:12104"/>
        <dbReference type="ChEBI" id="CHEBI:15636"/>
        <dbReference type="ChEBI" id="CHEBI:57451"/>
        <dbReference type="ChEBI" id="CHEBI:63528"/>
        <dbReference type="ChEBI" id="CHEBI:246422"/>
        <dbReference type="EC" id="2.1.1.45"/>
    </reaction>
</comment>
<dbReference type="GO" id="GO:0005829">
    <property type="term" value="C:cytosol"/>
    <property type="evidence" value="ECO:0007669"/>
    <property type="project" value="TreeGrafter"/>
</dbReference>
<dbReference type="PANTHER" id="PTHR11548:SF9">
    <property type="entry name" value="THYMIDYLATE SYNTHASE"/>
    <property type="match status" value="1"/>
</dbReference>
<dbReference type="RefSeq" id="WP_128758139.1">
    <property type="nucleotide sequence ID" value="NZ_QOVM01000005.1"/>
</dbReference>
<dbReference type="EC" id="2.1.1.45" evidence="1 5"/>
<comment type="subunit">
    <text evidence="5">Homodimer.</text>
</comment>
<evidence type="ECO:0000256" key="5">
    <source>
        <dbReference type="HAMAP-Rule" id="MF_00008"/>
    </source>
</evidence>
<sequence length="283" mass="32293">MKQYHALAKHILENGIQKGDRTGTGTLSVFGYQMRFDLSEGFPMVTTKKLHLKSIIYELLWFLKGETNVGYLQENGVRIWNEWADENGDLGPVYGHQWRNWASEEIDQIKEVIETLKTNPNSRRMLVSAWNPSVLPDTSKSFSENVAAGKAALPPCHAFFQFYVAPADSNSEDKRPRLSCQLYQRSADVFLGVPFNIASYALFTMMIAQVCNYAPGDFVHTFGDAHIYNNHIEQLNLQLSREIRTLPTIKLNPTIKDIFDFKFEDFTLENYDPHPHIKGAVAI</sequence>
<keyword evidence="3 5" id="KW-0808">Transferase</keyword>
<feature type="domain" description="Thymidylate synthase/dCMP hydroxymethylase" evidence="6">
    <location>
        <begin position="2"/>
        <end position="283"/>
    </location>
</feature>
<dbReference type="Proteomes" id="UP000289238">
    <property type="component" value="Unassembled WGS sequence"/>
</dbReference>
<dbReference type="Pfam" id="PF00303">
    <property type="entry name" value="Thymidylat_synt"/>
    <property type="match status" value="1"/>
</dbReference>
<keyword evidence="4 5" id="KW-0545">Nucleotide biosynthesis</keyword>
<feature type="binding site" evidence="5">
    <location>
        <begin position="123"/>
        <end position="124"/>
    </location>
    <ligand>
        <name>dUMP</name>
        <dbReference type="ChEBI" id="CHEBI:246422"/>
        <note>ligand shared between dimeric partners</note>
    </ligand>
</feature>
<dbReference type="InterPro" id="IPR023451">
    <property type="entry name" value="Thymidate_synth/dCMP_Mease_dom"/>
</dbReference>
<accession>A0A4Q0P4G1</accession>
<dbReference type="AlphaFoldDB" id="A0A4Q0P4G1"/>
<dbReference type="GO" id="GO:0032259">
    <property type="term" value="P:methylation"/>
    <property type="evidence" value="ECO:0007669"/>
    <property type="project" value="UniProtKB-KW"/>
</dbReference>
<comment type="caution">
    <text evidence="7">The sequence shown here is derived from an EMBL/GenBank/DDBJ whole genome shotgun (WGS) entry which is preliminary data.</text>
</comment>
<dbReference type="NCBIfam" id="NF002497">
    <property type="entry name" value="PRK01827.1-3"/>
    <property type="match status" value="1"/>
</dbReference>
<comment type="similarity">
    <text evidence="5">Belongs to the thymidylate synthase family. Bacterial-type ThyA subfamily.</text>
</comment>
<protein>
    <recommendedName>
        <fullName evidence="1 5">Thymidylate synthase</fullName>
        <shortName evidence="5">TS</shortName>
        <shortName evidence="5">TSase</shortName>
        <ecNumber evidence="1 5">2.1.1.45</ecNumber>
    </recommendedName>
</protein>
<dbReference type="InterPro" id="IPR000398">
    <property type="entry name" value="Thymidylate_synthase"/>
</dbReference>
<dbReference type="FunFam" id="3.30.572.10:FF:000013">
    <property type="entry name" value="Thymidylate synthase"/>
    <property type="match status" value="1"/>
</dbReference>
<feature type="binding site" evidence="5">
    <location>
        <position position="282"/>
    </location>
    <ligand>
        <name>(6R)-5,10-methylene-5,6,7,8-tetrahydrofolate</name>
        <dbReference type="ChEBI" id="CHEBI:15636"/>
    </ligand>
</feature>
<feature type="binding site" description="in other chain" evidence="5">
    <location>
        <position position="21"/>
    </location>
    <ligand>
        <name>dUMP</name>
        <dbReference type="ChEBI" id="CHEBI:246422"/>
        <note>ligand shared between dimeric partners</note>
    </ligand>
</feature>
<evidence type="ECO:0000256" key="2">
    <source>
        <dbReference type="ARBA" id="ARBA00022603"/>
    </source>
</evidence>
<dbReference type="HAMAP" id="MF_00008">
    <property type="entry name" value="Thymidy_synth_bact"/>
    <property type="match status" value="1"/>
</dbReference>
<feature type="binding site" description="in other chain" evidence="5">
    <location>
        <begin position="185"/>
        <end position="188"/>
    </location>
    <ligand>
        <name>dUMP</name>
        <dbReference type="ChEBI" id="CHEBI:246422"/>
        <note>ligand shared between dimeric partners</note>
    </ligand>
</feature>
<dbReference type="NCBIfam" id="TIGR03284">
    <property type="entry name" value="thym_sym"/>
    <property type="match status" value="2"/>
</dbReference>
<dbReference type="InterPro" id="IPR036926">
    <property type="entry name" value="Thymidate_synth/dCMP_Mease_sf"/>
</dbReference>
<dbReference type="UniPathway" id="UPA00575"/>
<dbReference type="EMBL" id="QOVM01000005">
    <property type="protein sequence ID" value="RXG21463.1"/>
    <property type="molecule type" value="Genomic_DNA"/>
</dbReference>
<evidence type="ECO:0000256" key="1">
    <source>
        <dbReference type="ARBA" id="ARBA00011947"/>
    </source>
</evidence>
<feature type="binding site" description="in other chain" evidence="5">
    <location>
        <position position="196"/>
    </location>
    <ligand>
        <name>dUMP</name>
        <dbReference type="ChEBI" id="CHEBI:246422"/>
        <note>ligand shared between dimeric partners</note>
    </ligand>
</feature>
<feature type="binding site" description="in other chain" evidence="5">
    <location>
        <begin position="226"/>
        <end position="228"/>
    </location>
    <ligand>
        <name>dUMP</name>
        <dbReference type="ChEBI" id="CHEBI:246422"/>
        <note>ligand shared between dimeric partners</note>
    </ligand>
</feature>
<dbReference type="InterPro" id="IPR045097">
    <property type="entry name" value="Thymidate_synth/dCMP_Mease"/>
</dbReference>
<dbReference type="OrthoDB" id="9774633at2"/>
<dbReference type="GO" id="GO:0006235">
    <property type="term" value="P:dTTP biosynthetic process"/>
    <property type="evidence" value="ECO:0007669"/>
    <property type="project" value="UniProtKB-UniRule"/>
</dbReference>
<gene>
    <name evidence="5" type="primary">thyA</name>
    <name evidence="7" type="ORF">DSM00_2310</name>
</gene>
<feature type="active site" description="Nucleophile" evidence="5">
    <location>
        <position position="156"/>
    </location>
</feature>
<evidence type="ECO:0000259" key="6">
    <source>
        <dbReference type="Pfam" id="PF00303"/>
    </source>
</evidence>
<dbReference type="SUPFAM" id="SSF55831">
    <property type="entry name" value="Thymidylate synthase/dCMP hydroxymethylase"/>
    <property type="match status" value="1"/>
</dbReference>
<reference evidence="7 8" key="1">
    <citation type="submission" date="2018-07" db="EMBL/GenBank/DDBJ databases">
        <title>Leeuwenhoekiella genomics.</title>
        <authorList>
            <person name="Tahon G."/>
            <person name="Willems A."/>
        </authorList>
    </citation>
    <scope>NUCLEOTIDE SEQUENCE [LARGE SCALE GENOMIC DNA]</scope>
    <source>
        <strain evidence="7 8">LMG 22550</strain>
    </source>
</reference>
<feature type="binding site" evidence="5">
    <location>
        <position position="188"/>
    </location>
    <ligand>
        <name>(6R)-5,10-methylene-5,6,7,8-tetrahydrofolate</name>
        <dbReference type="ChEBI" id="CHEBI:15636"/>
    </ligand>
</feature>
<dbReference type="GO" id="GO:0004799">
    <property type="term" value="F:thymidylate synthase activity"/>
    <property type="evidence" value="ECO:0007669"/>
    <property type="project" value="UniProtKB-UniRule"/>
</dbReference>
<dbReference type="GO" id="GO:0006231">
    <property type="term" value="P:dTMP biosynthetic process"/>
    <property type="evidence" value="ECO:0007669"/>
    <property type="project" value="UniProtKB-UniRule"/>
</dbReference>
<keyword evidence="5" id="KW-0963">Cytoplasm</keyword>
<keyword evidence="2 5" id="KW-0489">Methyltransferase</keyword>
<name>A0A4Q0P4G1_9FLAO</name>
<keyword evidence="8" id="KW-1185">Reference proteome</keyword>
<dbReference type="PANTHER" id="PTHR11548">
    <property type="entry name" value="THYMIDYLATE SYNTHASE 1"/>
    <property type="match status" value="1"/>
</dbReference>
<comment type="pathway">
    <text evidence="5">Pyrimidine metabolism; dTTP biosynthesis.</text>
</comment>
<feature type="binding site" evidence="5">
    <location>
        <position position="51"/>
    </location>
    <ligand>
        <name>(6R)-5,10-methylene-5,6,7,8-tetrahydrofolate</name>
        <dbReference type="ChEBI" id="CHEBI:15636"/>
    </ligand>
</feature>
<evidence type="ECO:0000256" key="3">
    <source>
        <dbReference type="ARBA" id="ARBA00022679"/>
    </source>
</evidence>
<evidence type="ECO:0000313" key="8">
    <source>
        <dbReference type="Proteomes" id="UP000289238"/>
    </source>
</evidence>
<comment type="subcellular location">
    <subcellularLocation>
        <location evidence="5">Cytoplasm</location>
    </subcellularLocation>
</comment>
<comment type="function">
    <text evidence="5">Catalyzes the reductive methylation of 2'-deoxyuridine-5'-monophosphate (dUMP) to 2'-deoxythymidine-5'-monophosphate (dTMP) while utilizing 5,10-methylenetetrahydrofolate (mTHF) as the methyl donor and reductant in the reaction, yielding dihydrofolate (DHF) as a by-product. This enzymatic reaction provides an intracellular de novo source of dTMP, an essential precursor for DNA biosynthesis.</text>
</comment>
<evidence type="ECO:0000313" key="7">
    <source>
        <dbReference type="EMBL" id="RXG21463.1"/>
    </source>
</evidence>